<sequence>MLKVTQEENEEQKKQVPPVRPPAPPQPTAATLSADDEVFLSRLRSGETFTGGERVLPTLTTPPQHLAPPPTTFSLPEWWAHLITTNPIFQKELLSQRRTAEKKQSATRTTEKTLGILGILGLYAGMFYLISLAVPLPQSVQQGYFWGMHGFLVVLQGLVLMLAMPLQAATSITGEREKMTWNALLLSRNSPLQILAGKAAGTLRPIGLFYAGMLPALAITATGTGMSWTNFLASQVIILVTALLNVTLSLYCSLTSKKSQQASGNAGGWAIVPLLGLPGLTAITYAAPALMASLMNTSFNPPAWFPWLAGFPNIFNPIAAIVLSMTSAPHDWPAWLWIFVPAFYLVAATLTIRGLWKRMLDIFWQAPKDLSG</sequence>
<feature type="region of interest" description="Disordered" evidence="1">
    <location>
        <begin position="1"/>
        <end position="31"/>
    </location>
</feature>
<feature type="transmembrane region" description="Helical" evidence="2">
    <location>
        <begin position="335"/>
        <end position="356"/>
    </location>
</feature>
<feature type="transmembrane region" description="Helical" evidence="2">
    <location>
        <begin position="113"/>
        <end position="134"/>
    </location>
</feature>
<evidence type="ECO:0000313" key="3">
    <source>
        <dbReference type="EMBL" id="MBB6051640.1"/>
    </source>
</evidence>
<keyword evidence="2" id="KW-0472">Membrane</keyword>
<dbReference type="AlphaFoldDB" id="A0A7W9SSN1"/>
<evidence type="ECO:0008006" key="5">
    <source>
        <dbReference type="Google" id="ProtNLM"/>
    </source>
</evidence>
<evidence type="ECO:0000313" key="4">
    <source>
        <dbReference type="Proteomes" id="UP000520814"/>
    </source>
</evidence>
<feature type="transmembrane region" description="Helical" evidence="2">
    <location>
        <begin position="208"/>
        <end position="226"/>
    </location>
</feature>
<gene>
    <name evidence="3" type="ORF">HNQ39_003450</name>
</gene>
<keyword evidence="2" id="KW-1133">Transmembrane helix</keyword>
<feature type="transmembrane region" description="Helical" evidence="2">
    <location>
        <begin position="146"/>
        <end position="169"/>
    </location>
</feature>
<dbReference type="RefSeq" id="WP_184199006.1">
    <property type="nucleotide sequence ID" value="NZ_JACHGW010000003.1"/>
</dbReference>
<feature type="transmembrane region" description="Helical" evidence="2">
    <location>
        <begin position="266"/>
        <end position="292"/>
    </location>
</feature>
<evidence type="ECO:0000256" key="1">
    <source>
        <dbReference type="SAM" id="MobiDB-lite"/>
    </source>
</evidence>
<keyword evidence="2" id="KW-0812">Transmembrane</keyword>
<reference evidence="3 4" key="1">
    <citation type="submission" date="2020-08" db="EMBL/GenBank/DDBJ databases">
        <title>Genomic Encyclopedia of Type Strains, Phase IV (KMG-IV): sequencing the most valuable type-strain genomes for metagenomic binning, comparative biology and taxonomic classification.</title>
        <authorList>
            <person name="Goeker M."/>
        </authorList>
    </citation>
    <scope>NUCLEOTIDE SEQUENCE [LARGE SCALE GENOMIC DNA]</scope>
    <source>
        <strain evidence="3 4">DSM 23562</strain>
    </source>
</reference>
<name>A0A7W9SSN1_ARMRO</name>
<dbReference type="Proteomes" id="UP000520814">
    <property type="component" value="Unassembled WGS sequence"/>
</dbReference>
<feature type="transmembrane region" description="Helical" evidence="2">
    <location>
        <begin position="232"/>
        <end position="254"/>
    </location>
</feature>
<keyword evidence="4" id="KW-1185">Reference proteome</keyword>
<feature type="compositionally biased region" description="Pro residues" evidence="1">
    <location>
        <begin position="18"/>
        <end position="27"/>
    </location>
</feature>
<organism evidence="3 4">
    <name type="scientific">Armatimonas rosea</name>
    <dbReference type="NCBI Taxonomy" id="685828"/>
    <lineage>
        <taxon>Bacteria</taxon>
        <taxon>Bacillati</taxon>
        <taxon>Armatimonadota</taxon>
        <taxon>Armatimonadia</taxon>
        <taxon>Armatimonadales</taxon>
        <taxon>Armatimonadaceae</taxon>
        <taxon>Armatimonas</taxon>
    </lineage>
</organism>
<comment type="caution">
    <text evidence="3">The sequence shown here is derived from an EMBL/GenBank/DDBJ whole genome shotgun (WGS) entry which is preliminary data.</text>
</comment>
<evidence type="ECO:0000256" key="2">
    <source>
        <dbReference type="SAM" id="Phobius"/>
    </source>
</evidence>
<dbReference type="EMBL" id="JACHGW010000003">
    <property type="protein sequence ID" value="MBB6051640.1"/>
    <property type="molecule type" value="Genomic_DNA"/>
</dbReference>
<protein>
    <recommendedName>
        <fullName evidence="5">ABC transporter permease</fullName>
    </recommendedName>
</protein>
<proteinExistence type="predicted"/>
<feature type="transmembrane region" description="Helical" evidence="2">
    <location>
        <begin position="304"/>
        <end position="323"/>
    </location>
</feature>
<accession>A0A7W9SSN1</accession>